<dbReference type="PANTHER" id="PTHR21479">
    <property type="match status" value="1"/>
</dbReference>
<evidence type="ECO:0000313" key="3">
    <source>
        <dbReference type="Proteomes" id="UP000005237"/>
    </source>
</evidence>
<organism evidence="2 3">
    <name type="scientific">Caenorhabditis japonica</name>
    <dbReference type="NCBI Taxonomy" id="281687"/>
    <lineage>
        <taxon>Eukaryota</taxon>
        <taxon>Metazoa</taxon>
        <taxon>Ecdysozoa</taxon>
        <taxon>Nematoda</taxon>
        <taxon>Chromadorea</taxon>
        <taxon>Rhabditida</taxon>
        <taxon>Rhabditina</taxon>
        <taxon>Rhabditomorpha</taxon>
        <taxon>Rhabditoidea</taxon>
        <taxon>Rhabditidae</taxon>
        <taxon>Peloderinae</taxon>
        <taxon>Caenorhabditis</taxon>
    </lineage>
</organism>
<dbReference type="Pfam" id="PF05912">
    <property type="entry name" value="DUF870"/>
    <property type="match status" value="1"/>
</dbReference>
<name>A0A8R1HR40_CAEJA</name>
<reference evidence="2" key="2">
    <citation type="submission" date="2022-06" db="UniProtKB">
        <authorList>
            <consortium name="EnsemblMetazoa"/>
        </authorList>
    </citation>
    <scope>IDENTIFICATION</scope>
    <source>
        <strain evidence="2">DF5081</strain>
    </source>
</reference>
<protein>
    <submittedName>
        <fullName evidence="2">Uncharacterized protein</fullName>
    </submittedName>
</protein>
<keyword evidence="3" id="KW-1185">Reference proteome</keyword>
<evidence type="ECO:0000313" key="2">
    <source>
        <dbReference type="EnsemblMetazoa" id="CJA09275.1"/>
    </source>
</evidence>
<evidence type="ECO:0000256" key="1">
    <source>
        <dbReference type="SAM" id="SignalP"/>
    </source>
</evidence>
<dbReference type="OMA" id="LVEMEWD"/>
<keyword evidence="1" id="KW-0732">Signal</keyword>
<feature type="chain" id="PRO_5035790878" evidence="1">
    <location>
        <begin position="19"/>
        <end position="135"/>
    </location>
</feature>
<dbReference type="EnsemblMetazoa" id="CJA09275.1">
    <property type="protein sequence ID" value="CJA09275.1"/>
    <property type="gene ID" value="WBGene00128478"/>
</dbReference>
<accession>A0A8R1HR40</accession>
<dbReference type="InterPro" id="IPR008588">
    <property type="entry name" value="DUF870_CAE_spp"/>
</dbReference>
<dbReference type="PANTHER" id="PTHR21479:SF22">
    <property type="entry name" value="PROTEIN CBG07241"/>
    <property type="match status" value="1"/>
</dbReference>
<feature type="signal peptide" evidence="1">
    <location>
        <begin position="1"/>
        <end position="18"/>
    </location>
</feature>
<proteinExistence type="predicted"/>
<sequence>MKLLPLLLLVSSVCWTNATKFEANGAMQCHKSGHPWCFWLTFYELDQSFKDDKLDAIGAKCTREKAWHYHLEGEEDGDGLYNNFYEVALHVRHNCTKYGEYRDFWKYEDLYPISTEKISVEWSPVLNNKGTKWYE</sequence>
<dbReference type="Proteomes" id="UP000005237">
    <property type="component" value="Unassembled WGS sequence"/>
</dbReference>
<dbReference type="AlphaFoldDB" id="A0A8R1HR40"/>
<reference evidence="3" key="1">
    <citation type="submission" date="2010-08" db="EMBL/GenBank/DDBJ databases">
        <authorList>
            <consortium name="Caenorhabditis japonica Sequencing Consortium"/>
            <person name="Wilson R.K."/>
        </authorList>
    </citation>
    <scope>NUCLEOTIDE SEQUENCE [LARGE SCALE GENOMIC DNA]</scope>
    <source>
        <strain evidence="3">DF5081</strain>
    </source>
</reference>